<reference evidence="13 14" key="1">
    <citation type="submission" date="2019-07" db="EMBL/GenBank/DDBJ databases">
        <title>Novel species isolated from glacier.</title>
        <authorList>
            <person name="Liu Q."/>
            <person name="Xin Y.-H."/>
        </authorList>
    </citation>
    <scope>NUCLEOTIDE SEQUENCE [LARGE SCALE GENOMIC DNA]</scope>
    <source>
        <strain evidence="13 14">LB1R16</strain>
    </source>
</reference>
<evidence type="ECO:0000256" key="11">
    <source>
        <dbReference type="ARBA" id="ARBA00023136"/>
    </source>
</evidence>
<dbReference type="Proteomes" id="UP000317894">
    <property type="component" value="Unassembled WGS sequence"/>
</dbReference>
<evidence type="ECO:0000256" key="10">
    <source>
        <dbReference type="ARBA" id="ARBA00022989"/>
    </source>
</evidence>
<evidence type="ECO:0000256" key="7">
    <source>
        <dbReference type="ARBA" id="ARBA00022519"/>
    </source>
</evidence>
<dbReference type="AlphaFoldDB" id="A0A552U9W8"/>
<dbReference type="GO" id="GO:0005886">
    <property type="term" value="C:plasma membrane"/>
    <property type="evidence" value="ECO:0007669"/>
    <property type="project" value="UniProtKB-SubCell"/>
</dbReference>
<keyword evidence="6 12" id="KW-1003">Cell membrane</keyword>
<keyword evidence="9 12" id="KW-0201">Cytochrome c-type biogenesis</keyword>
<proteinExistence type="inferred from homology"/>
<keyword evidence="8 12" id="KW-0812">Transmembrane</keyword>
<sequence length="42" mass="4651">MNHAAFIIPAYVLTVAGLVGLLVHSWLAMRAAERAADEMRKR</sequence>
<protein>
    <recommendedName>
        <fullName evidence="4 12">Heme exporter protein D</fullName>
    </recommendedName>
</protein>
<dbReference type="InterPro" id="IPR007078">
    <property type="entry name" value="Haem_export_protD_CcmD"/>
</dbReference>
<dbReference type="RefSeq" id="WP_144335182.1">
    <property type="nucleotide sequence ID" value="NZ_VJWA01000002.1"/>
</dbReference>
<evidence type="ECO:0000313" key="13">
    <source>
        <dbReference type="EMBL" id="TRW15013.1"/>
    </source>
</evidence>
<evidence type="ECO:0000256" key="6">
    <source>
        <dbReference type="ARBA" id="ARBA00022475"/>
    </source>
</evidence>
<keyword evidence="5 12" id="KW-0813">Transport</keyword>
<evidence type="ECO:0000256" key="4">
    <source>
        <dbReference type="ARBA" id="ARBA00016461"/>
    </source>
</evidence>
<keyword evidence="7 12" id="KW-0997">Cell inner membrane</keyword>
<evidence type="ECO:0000256" key="2">
    <source>
        <dbReference type="ARBA" id="ARBA00004377"/>
    </source>
</evidence>
<feature type="transmembrane region" description="Helical" evidence="12">
    <location>
        <begin position="6"/>
        <end position="32"/>
    </location>
</feature>
<comment type="subcellular location">
    <subcellularLocation>
        <location evidence="2 12">Cell inner membrane</location>
        <topology evidence="2 12">Single-pass membrane protein</topology>
    </subcellularLocation>
</comment>
<gene>
    <name evidence="13" type="primary">ccmD</name>
    <name evidence="13" type="ORF">FMM06_15265</name>
</gene>
<name>A0A552U9W8_9SPHN</name>
<evidence type="ECO:0000256" key="9">
    <source>
        <dbReference type="ARBA" id="ARBA00022748"/>
    </source>
</evidence>
<keyword evidence="14" id="KW-1185">Reference proteome</keyword>
<dbReference type="GO" id="GO:0017004">
    <property type="term" value="P:cytochrome complex assembly"/>
    <property type="evidence" value="ECO:0007669"/>
    <property type="project" value="UniProtKB-KW"/>
</dbReference>
<organism evidence="13 14">
    <name type="scientific">Glacieibacterium frigidum</name>
    <dbReference type="NCBI Taxonomy" id="2593303"/>
    <lineage>
        <taxon>Bacteria</taxon>
        <taxon>Pseudomonadati</taxon>
        <taxon>Pseudomonadota</taxon>
        <taxon>Alphaproteobacteria</taxon>
        <taxon>Sphingomonadales</taxon>
        <taxon>Sphingosinicellaceae</taxon>
        <taxon>Glacieibacterium</taxon>
    </lineage>
</organism>
<dbReference type="Pfam" id="PF04995">
    <property type="entry name" value="CcmD"/>
    <property type="match status" value="1"/>
</dbReference>
<dbReference type="GO" id="GO:0015886">
    <property type="term" value="P:heme transport"/>
    <property type="evidence" value="ECO:0007669"/>
    <property type="project" value="InterPro"/>
</dbReference>
<accession>A0A552U9W8</accession>
<evidence type="ECO:0000313" key="14">
    <source>
        <dbReference type="Proteomes" id="UP000317894"/>
    </source>
</evidence>
<evidence type="ECO:0000256" key="5">
    <source>
        <dbReference type="ARBA" id="ARBA00022448"/>
    </source>
</evidence>
<comment type="similarity">
    <text evidence="3 12">Belongs to the CcmD/CycX/HelD family.</text>
</comment>
<evidence type="ECO:0000256" key="8">
    <source>
        <dbReference type="ARBA" id="ARBA00022692"/>
    </source>
</evidence>
<dbReference type="EMBL" id="VJWA01000002">
    <property type="protein sequence ID" value="TRW15013.1"/>
    <property type="molecule type" value="Genomic_DNA"/>
</dbReference>
<evidence type="ECO:0000256" key="12">
    <source>
        <dbReference type="RuleBase" id="RU363101"/>
    </source>
</evidence>
<keyword evidence="11 12" id="KW-0472">Membrane</keyword>
<keyword evidence="10 12" id="KW-1133">Transmembrane helix</keyword>
<comment type="function">
    <text evidence="1 12">Required for the export of heme to the periplasm for the biogenesis of c-type cytochromes.</text>
</comment>
<evidence type="ECO:0000256" key="3">
    <source>
        <dbReference type="ARBA" id="ARBA00008741"/>
    </source>
</evidence>
<evidence type="ECO:0000256" key="1">
    <source>
        <dbReference type="ARBA" id="ARBA00002442"/>
    </source>
</evidence>
<comment type="caution">
    <text evidence="13">The sequence shown here is derived from an EMBL/GenBank/DDBJ whole genome shotgun (WGS) entry which is preliminary data.</text>
</comment>
<dbReference type="NCBIfam" id="TIGR03141">
    <property type="entry name" value="cytochro_ccmD"/>
    <property type="match status" value="1"/>
</dbReference>